<proteinExistence type="predicted"/>
<feature type="chain" id="PRO_5008399356" evidence="1">
    <location>
        <begin position="19"/>
        <end position="165"/>
    </location>
</feature>
<dbReference type="VEuPathDB" id="VectorBase:GAUT033681"/>
<keyword evidence="3" id="KW-1185">Reference proteome</keyword>
<dbReference type="AlphaFoldDB" id="A0A1A9VDD7"/>
<evidence type="ECO:0000256" key="1">
    <source>
        <dbReference type="SAM" id="SignalP"/>
    </source>
</evidence>
<dbReference type="Proteomes" id="UP000078200">
    <property type="component" value="Unassembled WGS sequence"/>
</dbReference>
<name>A0A1A9VDD7_GLOAU</name>
<organism evidence="2 3">
    <name type="scientific">Glossina austeni</name>
    <name type="common">Savannah tsetse fly</name>
    <dbReference type="NCBI Taxonomy" id="7395"/>
    <lineage>
        <taxon>Eukaryota</taxon>
        <taxon>Metazoa</taxon>
        <taxon>Ecdysozoa</taxon>
        <taxon>Arthropoda</taxon>
        <taxon>Hexapoda</taxon>
        <taxon>Insecta</taxon>
        <taxon>Pterygota</taxon>
        <taxon>Neoptera</taxon>
        <taxon>Endopterygota</taxon>
        <taxon>Diptera</taxon>
        <taxon>Brachycera</taxon>
        <taxon>Muscomorpha</taxon>
        <taxon>Hippoboscoidea</taxon>
        <taxon>Glossinidae</taxon>
        <taxon>Glossina</taxon>
    </lineage>
</organism>
<keyword evidence="1" id="KW-0732">Signal</keyword>
<feature type="signal peptide" evidence="1">
    <location>
        <begin position="1"/>
        <end position="18"/>
    </location>
</feature>
<sequence length="165" mass="18444">MILLLAVFPLLTSSVVKCKLTLADKLAAGIALLNAIFCVHNQVNNQKLPDTRFVVRRRDLRLFARNVPLELSCLQRTGADVARSKGGRMVNKEPAFKIFEAPTVEEACHIEGNNSSEERLTFLSMWINTTHICYKRYLISPKRGPDVRQGSKSATNTIADNISIM</sequence>
<dbReference type="EnsemblMetazoa" id="GAUT033681-RA">
    <property type="protein sequence ID" value="GAUT033681-PA"/>
    <property type="gene ID" value="GAUT033681"/>
</dbReference>
<evidence type="ECO:0000313" key="2">
    <source>
        <dbReference type="EnsemblMetazoa" id="GAUT033681-PA"/>
    </source>
</evidence>
<evidence type="ECO:0000313" key="3">
    <source>
        <dbReference type="Proteomes" id="UP000078200"/>
    </source>
</evidence>
<protein>
    <submittedName>
        <fullName evidence="2">Uncharacterized protein</fullName>
    </submittedName>
</protein>
<accession>A0A1A9VDD7</accession>
<reference evidence="2" key="1">
    <citation type="submission" date="2020-05" db="UniProtKB">
        <authorList>
            <consortium name="EnsemblMetazoa"/>
        </authorList>
    </citation>
    <scope>IDENTIFICATION</scope>
    <source>
        <strain evidence="2">TTRI</strain>
    </source>
</reference>